<dbReference type="GO" id="GO:0006574">
    <property type="term" value="P:L-valine catabolic process"/>
    <property type="evidence" value="ECO:0007669"/>
    <property type="project" value="TreeGrafter"/>
</dbReference>
<dbReference type="SUPFAM" id="SSF52096">
    <property type="entry name" value="ClpP/crotonase"/>
    <property type="match status" value="1"/>
</dbReference>
<gene>
    <name evidence="5" type="ORF">HK14_01505</name>
</gene>
<evidence type="ECO:0000256" key="1">
    <source>
        <dbReference type="ARBA" id="ARBA00001709"/>
    </source>
</evidence>
<evidence type="ECO:0000313" key="6">
    <source>
        <dbReference type="Proteomes" id="UP000196086"/>
    </source>
</evidence>
<name>A0A1Z5YWR7_9PROT</name>
<dbReference type="EMBL" id="JOMQ01000011">
    <property type="protein sequence ID" value="OUJ03630.1"/>
    <property type="molecule type" value="Genomic_DNA"/>
</dbReference>
<dbReference type="InterPro" id="IPR029045">
    <property type="entry name" value="ClpP/crotonase-like_dom_sf"/>
</dbReference>
<keyword evidence="3 5" id="KW-0378">Hydrolase</keyword>
<comment type="catalytic activity">
    <reaction evidence="1">
        <text>3-hydroxy-2-methylpropanoyl-CoA + H2O = 3-hydroxy-2-methylpropanoate + CoA + H(+)</text>
        <dbReference type="Rhea" id="RHEA:20888"/>
        <dbReference type="ChEBI" id="CHEBI:11805"/>
        <dbReference type="ChEBI" id="CHEBI:15377"/>
        <dbReference type="ChEBI" id="CHEBI:15378"/>
        <dbReference type="ChEBI" id="CHEBI:57287"/>
        <dbReference type="ChEBI" id="CHEBI:57340"/>
        <dbReference type="EC" id="3.1.2.4"/>
    </reaction>
</comment>
<evidence type="ECO:0000313" key="5">
    <source>
        <dbReference type="EMBL" id="OUJ03630.1"/>
    </source>
</evidence>
<comment type="caution">
    <text evidence="5">The sequence shown here is derived from an EMBL/GenBank/DDBJ whole genome shotgun (WGS) entry which is preliminary data.</text>
</comment>
<dbReference type="RefSeq" id="WP_086650640.1">
    <property type="nucleotide sequence ID" value="NZ_JOMQ01000011.1"/>
</dbReference>
<sequence length="338" mass="36037">MTDDRLSGVSTVKTQRAGHLGRIILDRPSHLNAVDLSMAEGISRVLDAWQNDPGVQVILLQSSSPRAFCAGGDLKALHGLIAQEGTDRAFQAMSGVYAVMRKIAAYPKPTVSFLDGIAMGGGIGLGGHATYRVVTENSVIAMPETGIGLTPDAGGSWILSRAPGFSGLRLAVTGNRMNGIGAIMTGFADRMVPAETLPDIAALLEKRGAHEVFALIAPIPAVNVQGLDGCYDAPDLATAVKNLVERGGEEGQKDLMALSQACPFSVQLAWEAWHRARNLTTLDAAFEQEETLVSHLIRRKDFTEGVRSKLIDRDGAPQWTPGTLPEVDMAEVHACFTR</sequence>
<dbReference type="InterPro" id="IPR045004">
    <property type="entry name" value="ECH_dom"/>
</dbReference>
<dbReference type="EC" id="3.1.2.4" evidence="2"/>
<dbReference type="Pfam" id="PF16113">
    <property type="entry name" value="ECH_2"/>
    <property type="match status" value="1"/>
</dbReference>
<accession>A0A1Z5YWR7</accession>
<protein>
    <recommendedName>
        <fullName evidence="2">3-hydroxyisobutyryl-CoA hydrolase</fullName>
        <ecNumber evidence="2">3.1.2.4</ecNumber>
    </recommendedName>
</protein>
<dbReference type="PANTHER" id="PTHR43176:SF3">
    <property type="entry name" value="3-HYDROXYISOBUTYRYL-COA HYDROLASE, MITOCHONDRIAL"/>
    <property type="match status" value="1"/>
</dbReference>
<dbReference type="AlphaFoldDB" id="A0A1Z5YWR7"/>
<organism evidence="5 6">
    <name type="scientific">Acetobacter cibinongensis</name>
    <dbReference type="NCBI Taxonomy" id="146475"/>
    <lineage>
        <taxon>Bacteria</taxon>
        <taxon>Pseudomonadati</taxon>
        <taxon>Pseudomonadota</taxon>
        <taxon>Alphaproteobacteria</taxon>
        <taxon>Acetobacterales</taxon>
        <taxon>Acetobacteraceae</taxon>
        <taxon>Acetobacter</taxon>
    </lineage>
</organism>
<dbReference type="GO" id="GO:0003860">
    <property type="term" value="F:3-hydroxyisobutyryl-CoA hydrolase activity"/>
    <property type="evidence" value="ECO:0007669"/>
    <property type="project" value="UniProtKB-EC"/>
</dbReference>
<evidence type="ECO:0000256" key="2">
    <source>
        <dbReference type="ARBA" id="ARBA00011915"/>
    </source>
</evidence>
<feature type="domain" description="Enoyl-CoA hydratase/isomerase" evidence="4">
    <location>
        <begin position="21"/>
        <end position="336"/>
    </location>
</feature>
<proteinExistence type="predicted"/>
<dbReference type="PANTHER" id="PTHR43176">
    <property type="entry name" value="3-HYDROXYISOBUTYRYL-COA HYDROLASE-RELATED"/>
    <property type="match status" value="1"/>
</dbReference>
<dbReference type="Gene3D" id="3.90.226.10">
    <property type="entry name" value="2-enoyl-CoA Hydratase, Chain A, domain 1"/>
    <property type="match status" value="1"/>
</dbReference>
<reference evidence="5 6" key="1">
    <citation type="submission" date="2014-06" db="EMBL/GenBank/DDBJ databases">
        <authorList>
            <person name="Ju J."/>
            <person name="Zhang J."/>
        </authorList>
    </citation>
    <scope>NUCLEOTIDE SEQUENCE [LARGE SCALE GENOMIC DNA]</scope>
    <source>
        <strain evidence="5 6">DsW_47</strain>
    </source>
</reference>
<dbReference type="Proteomes" id="UP000196086">
    <property type="component" value="Unassembled WGS sequence"/>
</dbReference>
<dbReference type="NCBIfam" id="NF004127">
    <property type="entry name" value="PRK05617.1"/>
    <property type="match status" value="1"/>
</dbReference>
<dbReference type="OrthoDB" id="9790967at2"/>
<evidence type="ECO:0000259" key="4">
    <source>
        <dbReference type="Pfam" id="PF16113"/>
    </source>
</evidence>
<dbReference type="InterPro" id="IPR032259">
    <property type="entry name" value="HIBYL-CoA-H"/>
</dbReference>
<dbReference type="CDD" id="cd06558">
    <property type="entry name" value="crotonase-like"/>
    <property type="match status" value="1"/>
</dbReference>
<evidence type="ECO:0000256" key="3">
    <source>
        <dbReference type="ARBA" id="ARBA00022801"/>
    </source>
</evidence>